<sequence length="773" mass="83685">MRPLKLTLEGFVGVRDGMKRDSVTLDLETLPDGLIALTGPNGAGKTTIMDNLHPYPIMPSRASKLSVDAFSYWDHICGTSALKELEWEHDGIRYRSSLTFRKPGKTGKAEYYLAYRGVDGTWRPVSLPDGTVSDGKAESYNRCVEAINGSLETFFTSVFSAQNRRPLASFGAGEIKTLLAELLGIDHLKALSARAGEVAKVLGKSLEGIQSELGALAGKRQRKADAEQSIVAQGNTLRAAREQRDASLEQASKLTQERATLAAKQSESATTEARLRELGVRRDELGRALKSAADDEQAAAVRCQQRVSVLSRTVATHQATLARREAILGAAAKREEAELAIAREEARFAPLQRDIADLEVKRATLTTLDATLTSLMSQGATKAAHFDTLSKQASVAEQVPCVGHSMHAQCPLLAQAFQAKEQAEVQRVSVANLRAEYREKKAQAEALALVPAELAAKRVEMLAITDAAAQLRRALQAAAELAATKPLLDAAVSGLEAAQAELRSIAEESAARTAKYQSEKTRIEAELARITEEVGRLAAVDVTAAIAKLDRDIAANRETIAALDGRIEQSIRAQSVLQAEAEALALELAKFSATQSRADRLSDEIAQWKLLAKGLGNDGVIALTIDDAGPALTHTVNELLLACYGMRFTVEIRTQRTLASGELREGFEILVHDAESDSSKSVSVMSGGQKVWINECLTRGIALYLAQNTGQPYQTLFSDESDGPLDPERKVQFMRMKREVLRQGGYQREFFISQTPDLVAEADAVIDVQALAA</sequence>
<dbReference type="InterPro" id="IPR027417">
    <property type="entry name" value="P-loop_NTPase"/>
</dbReference>
<dbReference type="Gene3D" id="3.40.50.300">
    <property type="entry name" value="P-loop containing nucleotide triphosphate hydrolases"/>
    <property type="match status" value="2"/>
</dbReference>
<dbReference type="PANTHER" id="PTHR32114">
    <property type="entry name" value="ABC TRANSPORTER ABCH.3"/>
    <property type="match status" value="1"/>
</dbReference>
<dbReference type="STRING" id="1071679.BG57_13905"/>
<accession>A0A069P172</accession>
<dbReference type="AlphaFoldDB" id="A0A069P172"/>
<name>A0A069P172_9BURK</name>
<dbReference type="Proteomes" id="UP000597138">
    <property type="component" value="Unassembled WGS sequence"/>
</dbReference>
<reference evidence="1" key="4">
    <citation type="submission" date="2024-05" db="EMBL/GenBank/DDBJ databases">
        <authorList>
            <person name="Sun Q."/>
            <person name="Zhou Y."/>
        </authorList>
    </citation>
    <scope>NUCLEOTIDE SEQUENCE</scope>
    <source>
        <strain evidence="1">CGMCC 1.11013</strain>
    </source>
</reference>
<dbReference type="OrthoDB" id="8708355at2"/>
<reference evidence="1" key="1">
    <citation type="journal article" date="2014" name="Int. J. Syst. Evol. Microbiol.">
        <title>Complete genome of a new Firmicutes species belonging to the dominant human colonic microbiota ('Ruminococcus bicirculans') reveals two chromosomes and a selective capacity to utilize plant glucans.</title>
        <authorList>
            <consortium name="NISC Comparative Sequencing Program"/>
            <person name="Wegmann U."/>
            <person name="Louis P."/>
            <person name="Goesmann A."/>
            <person name="Henrissat B."/>
            <person name="Duncan S.H."/>
            <person name="Flint H.J."/>
        </authorList>
    </citation>
    <scope>NUCLEOTIDE SEQUENCE</scope>
    <source>
        <strain evidence="1">CGMCC 1.11013</strain>
    </source>
</reference>
<dbReference type="eggNOG" id="COG0419">
    <property type="taxonomic scope" value="Bacteria"/>
</dbReference>
<dbReference type="Proteomes" id="UP000027439">
    <property type="component" value="Unassembled WGS sequence"/>
</dbReference>
<evidence type="ECO:0000313" key="1">
    <source>
        <dbReference type="EMBL" id="GGD94829.1"/>
    </source>
</evidence>
<dbReference type="EMBL" id="JFHE01000024">
    <property type="protein sequence ID" value="KDR31091.1"/>
    <property type="molecule type" value="Genomic_DNA"/>
</dbReference>
<reference evidence="4" key="3">
    <citation type="journal article" date="2019" name="Int. J. Syst. Evol. Microbiol.">
        <title>The Global Catalogue of Microorganisms (GCM) 10K type strain sequencing project: providing services to taxonomists for standard genome sequencing and annotation.</title>
        <authorList>
            <consortium name="The Broad Institute Genomics Platform"/>
            <consortium name="The Broad Institute Genome Sequencing Center for Infectious Disease"/>
            <person name="Wu L."/>
            <person name="Ma J."/>
        </authorList>
    </citation>
    <scope>NUCLEOTIDE SEQUENCE [LARGE SCALE GENOMIC DNA]</scope>
    <source>
        <strain evidence="4">CGMCC 1.11013</strain>
    </source>
</reference>
<keyword evidence="4" id="KW-1185">Reference proteome</keyword>
<comment type="caution">
    <text evidence="2">The sequence shown here is derived from an EMBL/GenBank/DDBJ whole genome shotgun (WGS) entry which is preliminary data.</text>
</comment>
<gene>
    <name evidence="2" type="ORF">BG57_13905</name>
    <name evidence="1" type="ORF">GCM10010985_56910</name>
</gene>
<proteinExistence type="predicted"/>
<evidence type="ECO:0000313" key="4">
    <source>
        <dbReference type="Proteomes" id="UP000597138"/>
    </source>
</evidence>
<dbReference type="RefSeq" id="WP_035967797.1">
    <property type="nucleotide sequence ID" value="NZ_BMEG01000014.1"/>
</dbReference>
<dbReference type="EMBL" id="BMEG01000014">
    <property type="protein sequence ID" value="GGD94829.1"/>
    <property type="molecule type" value="Genomic_DNA"/>
</dbReference>
<evidence type="ECO:0000313" key="2">
    <source>
        <dbReference type="EMBL" id="KDR31091.1"/>
    </source>
</evidence>
<dbReference type="SUPFAM" id="SSF52540">
    <property type="entry name" value="P-loop containing nucleoside triphosphate hydrolases"/>
    <property type="match status" value="1"/>
</dbReference>
<reference evidence="2 3" key="2">
    <citation type="submission" date="2014-03" db="EMBL/GenBank/DDBJ databases">
        <title>Draft Genome Sequences of Four Burkholderia Strains.</title>
        <authorList>
            <person name="Liu X.Y."/>
            <person name="Li C.X."/>
            <person name="Xu J.H."/>
        </authorList>
    </citation>
    <scope>NUCLEOTIDE SEQUENCE [LARGE SCALE GENOMIC DNA]</scope>
    <source>
        <strain evidence="2 3">R27</strain>
    </source>
</reference>
<evidence type="ECO:0000313" key="3">
    <source>
        <dbReference type="Proteomes" id="UP000027439"/>
    </source>
</evidence>
<protein>
    <submittedName>
        <fullName evidence="2">Nuclease SbcCD subunit C</fullName>
    </submittedName>
</protein>
<organism evidence="2 3">
    <name type="scientific">Caballeronia grimmiae</name>
    <dbReference type="NCBI Taxonomy" id="1071679"/>
    <lineage>
        <taxon>Bacteria</taxon>
        <taxon>Pseudomonadati</taxon>
        <taxon>Pseudomonadota</taxon>
        <taxon>Betaproteobacteria</taxon>
        <taxon>Burkholderiales</taxon>
        <taxon>Burkholderiaceae</taxon>
        <taxon>Caballeronia</taxon>
    </lineage>
</organism>
<dbReference type="PANTHER" id="PTHR32114:SF2">
    <property type="entry name" value="ABC TRANSPORTER ABCH.3"/>
    <property type="match status" value="1"/>
</dbReference>